<accession>A0A183PIR9</accession>
<sequence length="401" mass="45805">ISVSSHPCYELIAGIQSIQIPNFLDAQQNYWASSNITEIRQHIFDFNQWNSFSLINFNNYLTSFHPITNHLSLKLSTPTKMNPLNVEEILNGRIESDLFVPSRLKPYRIMSDITVMPGVELQIEAGVKFEFAPHIGLLVLGRIEALGTHDSPIIFTSINNSQLENNQFNSMKKSNLMFTKLRKPKIVNTNNNHKSTTETYLSVGRITLSTETVRLIGGEQVDDRLIIFTSTLANHIIFNLIKNGIVVCSEFNVSTLAAIVRFSNLYDHYVYGFQNLLNIKHIWMESYTCNGFESKLAYCRKRLNYDAVQCLKRKDFAFLRCIPQINKTLSIDKKIVDLSTSTWGNIRIVQPNSEHYPAMLPNNPMTYTKKQSVLEYVNIENAGLLHGERVPALTIVYAYPK</sequence>
<reference evidence="4 5" key="1">
    <citation type="submission" date="2018-11" db="EMBL/GenBank/DDBJ databases">
        <authorList>
            <consortium name="Pathogen Informatics"/>
        </authorList>
    </citation>
    <scope>NUCLEOTIDE SEQUENCE [LARGE SCALE GENOMIC DNA]</scope>
    <source>
        <strain>Denwood</strain>
        <strain evidence="5">Zambia</strain>
    </source>
</reference>
<dbReference type="GO" id="GO:0045217">
    <property type="term" value="P:cell-cell junction maintenance"/>
    <property type="evidence" value="ECO:0007669"/>
    <property type="project" value="TreeGrafter"/>
</dbReference>
<feature type="non-terminal residue" evidence="4">
    <location>
        <position position="1"/>
    </location>
</feature>
<keyword evidence="5" id="KW-1185">Reference proteome</keyword>
<gene>
    <name evidence="4" type="ORF">SMTD_LOCUS14255</name>
</gene>
<dbReference type="InterPro" id="IPR053243">
    <property type="entry name" value="SJ_maturation_regulator"/>
</dbReference>
<dbReference type="PANTHER" id="PTHR47653:SF1">
    <property type="entry name" value="DELETED IN MALIGNANT BRAIN TUMORS 1 PROTEIN"/>
    <property type="match status" value="1"/>
</dbReference>
<keyword evidence="3" id="KW-0325">Glycoprotein</keyword>
<evidence type="ECO:0000256" key="2">
    <source>
        <dbReference type="ARBA" id="ARBA00022737"/>
    </source>
</evidence>
<evidence type="ECO:0000313" key="5">
    <source>
        <dbReference type="Proteomes" id="UP000269396"/>
    </source>
</evidence>
<evidence type="ECO:0000256" key="1">
    <source>
        <dbReference type="ARBA" id="ARBA00022729"/>
    </source>
</evidence>
<dbReference type="STRING" id="31246.A0A183PIR9"/>
<name>A0A183PIR9_9TREM</name>
<protein>
    <submittedName>
        <fullName evidence="4">Uncharacterized protein</fullName>
    </submittedName>
</protein>
<dbReference type="GO" id="GO:0016020">
    <property type="term" value="C:membrane"/>
    <property type="evidence" value="ECO:0007669"/>
    <property type="project" value="TreeGrafter"/>
</dbReference>
<dbReference type="PANTHER" id="PTHR47653">
    <property type="entry name" value="PROTEIN BARK BEETLE"/>
    <property type="match status" value="1"/>
</dbReference>
<proteinExistence type="predicted"/>
<dbReference type="AlphaFoldDB" id="A0A183PIR9"/>
<dbReference type="EMBL" id="UZAL01034431">
    <property type="protein sequence ID" value="VDP65335.1"/>
    <property type="molecule type" value="Genomic_DNA"/>
</dbReference>
<evidence type="ECO:0000256" key="3">
    <source>
        <dbReference type="ARBA" id="ARBA00023180"/>
    </source>
</evidence>
<keyword evidence="1" id="KW-0732">Signal</keyword>
<organism evidence="4 5">
    <name type="scientific">Schistosoma mattheei</name>
    <dbReference type="NCBI Taxonomy" id="31246"/>
    <lineage>
        <taxon>Eukaryota</taxon>
        <taxon>Metazoa</taxon>
        <taxon>Spiralia</taxon>
        <taxon>Lophotrochozoa</taxon>
        <taxon>Platyhelminthes</taxon>
        <taxon>Trematoda</taxon>
        <taxon>Digenea</taxon>
        <taxon>Strigeidida</taxon>
        <taxon>Schistosomatoidea</taxon>
        <taxon>Schistosomatidae</taxon>
        <taxon>Schistosoma</taxon>
    </lineage>
</organism>
<evidence type="ECO:0000313" key="4">
    <source>
        <dbReference type="EMBL" id="VDP65335.1"/>
    </source>
</evidence>
<keyword evidence="2" id="KW-0677">Repeat</keyword>
<dbReference type="Proteomes" id="UP000269396">
    <property type="component" value="Unassembled WGS sequence"/>
</dbReference>